<dbReference type="SUPFAM" id="SSF81345">
    <property type="entry name" value="ABC transporter involved in vitamin B12 uptake, BtuC"/>
    <property type="match status" value="1"/>
</dbReference>
<dbReference type="Gene3D" id="1.10.3470.10">
    <property type="entry name" value="ABC transporter involved in vitamin B12 uptake, BtuC"/>
    <property type="match status" value="1"/>
</dbReference>
<comment type="caution">
    <text evidence="8">The sequence shown here is derived from an EMBL/GenBank/DDBJ whole genome shotgun (WGS) entry which is preliminary data.</text>
</comment>
<keyword evidence="4 7" id="KW-1133">Transmembrane helix</keyword>
<comment type="subcellular location">
    <subcellularLocation>
        <location evidence="6">Cell membrane</location>
        <topology evidence="6">Multi-pass membrane protein</topology>
    </subcellularLocation>
    <subcellularLocation>
        <location evidence="1">Membrane</location>
        <topology evidence="1">Multi-pass membrane protein</topology>
    </subcellularLocation>
</comment>
<accession>A0A3A4NED7</accession>
<dbReference type="GO" id="GO:0055085">
    <property type="term" value="P:transmembrane transport"/>
    <property type="evidence" value="ECO:0007669"/>
    <property type="project" value="InterPro"/>
</dbReference>
<organism evidence="8 9">
    <name type="scientific">Abyssobacteria bacterium (strain SURF_5)</name>
    <dbReference type="NCBI Taxonomy" id="2093360"/>
    <lineage>
        <taxon>Bacteria</taxon>
        <taxon>Pseudomonadati</taxon>
        <taxon>Candidatus Hydrogenedentota</taxon>
        <taxon>Candidatus Abyssobacteria</taxon>
    </lineage>
</organism>
<dbReference type="AlphaFoldDB" id="A0A3A4NED7"/>
<proteinExistence type="inferred from homology"/>
<evidence type="ECO:0000256" key="2">
    <source>
        <dbReference type="ARBA" id="ARBA00008034"/>
    </source>
</evidence>
<dbReference type="InterPro" id="IPR001626">
    <property type="entry name" value="ABC_TroCD"/>
</dbReference>
<evidence type="ECO:0000256" key="4">
    <source>
        <dbReference type="ARBA" id="ARBA00022989"/>
    </source>
</evidence>
<keyword evidence="5 7" id="KW-0472">Membrane</keyword>
<evidence type="ECO:0000313" key="9">
    <source>
        <dbReference type="Proteomes" id="UP000265882"/>
    </source>
</evidence>
<dbReference type="CDD" id="cd06550">
    <property type="entry name" value="TM_ABC_iron-siderophores_like"/>
    <property type="match status" value="1"/>
</dbReference>
<name>A0A3A4NED7_ABYX5</name>
<evidence type="ECO:0000256" key="7">
    <source>
        <dbReference type="SAM" id="Phobius"/>
    </source>
</evidence>
<feature type="transmembrane region" description="Helical" evidence="7">
    <location>
        <begin position="64"/>
        <end position="81"/>
    </location>
</feature>
<dbReference type="PANTHER" id="PTHR30477">
    <property type="entry name" value="ABC-TRANSPORTER METAL-BINDING PROTEIN"/>
    <property type="match status" value="1"/>
</dbReference>
<feature type="transmembrane region" description="Helical" evidence="7">
    <location>
        <begin position="126"/>
        <end position="149"/>
    </location>
</feature>
<feature type="transmembrane region" description="Helical" evidence="7">
    <location>
        <begin position="93"/>
        <end position="114"/>
    </location>
</feature>
<sequence>MNMVDILQYPFMQRAFLAGVVLAVLLAWLGTFVIMRKMSFFSDGIAHASLTGIAIGILGSFQPLSAAIIFSILFALTIYYLERKTTLSSDAIIGMLFTAGMSLGVILISLRSGYQPDLMSFLFGNILAIKTTDVILITLLSFLICLFLLSKHKQITLIALDPETAYLEGINVNLLQIIFYIILATSVVLGVKILGIILVSALLIIPASTAKLISRTFKGLIIRSIIICEATVLAGILLSYYLDSPTGPVIVLVGTALFFFIFLYGQIRANI</sequence>
<feature type="transmembrane region" description="Helical" evidence="7">
    <location>
        <begin position="220"/>
        <end position="242"/>
    </location>
</feature>
<evidence type="ECO:0000256" key="1">
    <source>
        <dbReference type="ARBA" id="ARBA00004141"/>
    </source>
</evidence>
<keyword evidence="6" id="KW-0813">Transport</keyword>
<dbReference type="InterPro" id="IPR037294">
    <property type="entry name" value="ABC_BtuC-like"/>
</dbReference>
<feature type="transmembrane region" description="Helical" evidence="7">
    <location>
        <begin position="248"/>
        <end position="267"/>
    </location>
</feature>
<feature type="transmembrane region" description="Helical" evidence="7">
    <location>
        <begin position="15"/>
        <end position="33"/>
    </location>
</feature>
<evidence type="ECO:0000256" key="3">
    <source>
        <dbReference type="ARBA" id="ARBA00022692"/>
    </source>
</evidence>
<comment type="similarity">
    <text evidence="2 6">Belongs to the ABC-3 integral membrane protein family.</text>
</comment>
<reference evidence="8 9" key="1">
    <citation type="journal article" date="2017" name="ISME J.">
        <title>Energy and carbon metabolisms in a deep terrestrial subsurface fluid microbial community.</title>
        <authorList>
            <person name="Momper L."/>
            <person name="Jungbluth S.P."/>
            <person name="Lee M.D."/>
            <person name="Amend J.P."/>
        </authorList>
    </citation>
    <scope>NUCLEOTIDE SEQUENCE [LARGE SCALE GENOMIC DNA]</scope>
    <source>
        <strain evidence="8">SURF_5</strain>
    </source>
</reference>
<dbReference type="Pfam" id="PF00950">
    <property type="entry name" value="ABC-3"/>
    <property type="match status" value="1"/>
</dbReference>
<dbReference type="GO" id="GO:0043190">
    <property type="term" value="C:ATP-binding cassette (ABC) transporter complex"/>
    <property type="evidence" value="ECO:0007669"/>
    <property type="project" value="InterPro"/>
</dbReference>
<protein>
    <submittedName>
        <fullName evidence="8">Metal ABC transporter permease</fullName>
    </submittedName>
</protein>
<gene>
    <name evidence="8" type="ORF">C4520_15775</name>
</gene>
<dbReference type="GO" id="GO:0010043">
    <property type="term" value="P:response to zinc ion"/>
    <property type="evidence" value="ECO:0007669"/>
    <property type="project" value="TreeGrafter"/>
</dbReference>
<evidence type="ECO:0000313" key="8">
    <source>
        <dbReference type="EMBL" id="RJP17742.1"/>
    </source>
</evidence>
<keyword evidence="3 6" id="KW-0812">Transmembrane</keyword>
<evidence type="ECO:0000256" key="6">
    <source>
        <dbReference type="RuleBase" id="RU003943"/>
    </source>
</evidence>
<evidence type="ECO:0000256" key="5">
    <source>
        <dbReference type="ARBA" id="ARBA00023136"/>
    </source>
</evidence>
<dbReference type="Proteomes" id="UP000265882">
    <property type="component" value="Unassembled WGS sequence"/>
</dbReference>
<dbReference type="EMBL" id="QZKU01000111">
    <property type="protein sequence ID" value="RJP17742.1"/>
    <property type="molecule type" value="Genomic_DNA"/>
</dbReference>
<dbReference type="PANTHER" id="PTHR30477:SF0">
    <property type="entry name" value="METAL TRANSPORT SYSTEM MEMBRANE PROTEIN TM_0125-RELATED"/>
    <property type="match status" value="1"/>
</dbReference>